<accession>A0ACC2USU7</accession>
<dbReference type="Proteomes" id="UP001165960">
    <property type="component" value="Unassembled WGS sequence"/>
</dbReference>
<evidence type="ECO:0000313" key="2">
    <source>
        <dbReference type="Proteomes" id="UP001165960"/>
    </source>
</evidence>
<comment type="caution">
    <text evidence="1">The sequence shown here is derived from an EMBL/GenBank/DDBJ whole genome shotgun (WGS) entry which is preliminary data.</text>
</comment>
<reference evidence="1" key="1">
    <citation type="submission" date="2022-04" db="EMBL/GenBank/DDBJ databases">
        <title>Genome of the entomopathogenic fungus Entomophthora muscae.</title>
        <authorList>
            <person name="Elya C."/>
            <person name="Lovett B.R."/>
            <person name="Lee E."/>
            <person name="Macias A.M."/>
            <person name="Hajek A.E."/>
            <person name="De Bivort B.L."/>
            <person name="Kasson M.T."/>
            <person name="De Fine Licht H.H."/>
            <person name="Stajich J.E."/>
        </authorList>
    </citation>
    <scope>NUCLEOTIDE SEQUENCE</scope>
    <source>
        <strain evidence="1">Berkeley</strain>
    </source>
</reference>
<protein>
    <submittedName>
        <fullName evidence="1">Uncharacterized protein</fullName>
    </submittedName>
</protein>
<gene>
    <name evidence="1" type="ORF">DSO57_1005864</name>
</gene>
<organism evidence="1 2">
    <name type="scientific">Entomophthora muscae</name>
    <dbReference type="NCBI Taxonomy" id="34485"/>
    <lineage>
        <taxon>Eukaryota</taxon>
        <taxon>Fungi</taxon>
        <taxon>Fungi incertae sedis</taxon>
        <taxon>Zoopagomycota</taxon>
        <taxon>Entomophthoromycotina</taxon>
        <taxon>Entomophthoromycetes</taxon>
        <taxon>Entomophthorales</taxon>
        <taxon>Entomophthoraceae</taxon>
        <taxon>Entomophthora</taxon>
    </lineage>
</organism>
<dbReference type="EMBL" id="QTSX02000016">
    <property type="protein sequence ID" value="KAJ9090128.1"/>
    <property type="molecule type" value="Genomic_DNA"/>
</dbReference>
<evidence type="ECO:0000313" key="1">
    <source>
        <dbReference type="EMBL" id="KAJ9090128.1"/>
    </source>
</evidence>
<keyword evidence="2" id="KW-1185">Reference proteome</keyword>
<proteinExistence type="predicted"/>
<sequence length="141" mass="16902">MRLNLVSVAVLTWNFCSVAADHDDTGDVYWREPDEMSTQYVTQERTTYSDDFDRPTRYRIRETPTYSYRDQPERYYIRDEPDRYYIRREPNRYYVRNRRPSASADLYDVIYDTLGLPSPRYRPAPSSGSEWVINSLLAPFL</sequence>
<name>A0ACC2USU7_9FUNG</name>